<feature type="domain" description="GH16" evidence="2">
    <location>
        <begin position="1"/>
        <end position="164"/>
    </location>
</feature>
<dbReference type="AlphaFoldDB" id="A0A9W6BUN5"/>
<dbReference type="PROSITE" id="PS51762">
    <property type="entry name" value="GH16_2"/>
    <property type="match status" value="1"/>
</dbReference>
<gene>
    <name evidence="3" type="primary">PLESTB002008</name>
    <name evidence="3" type="ORF">PLESTB_001343700</name>
</gene>
<dbReference type="GO" id="GO:0004553">
    <property type="term" value="F:hydrolase activity, hydrolyzing O-glycosyl compounds"/>
    <property type="evidence" value="ECO:0007669"/>
    <property type="project" value="InterPro"/>
</dbReference>
<dbReference type="CDD" id="cd08023">
    <property type="entry name" value="GH16_laminarinase_like"/>
    <property type="match status" value="1"/>
</dbReference>
<dbReference type="PANTHER" id="PTHR10963:SF55">
    <property type="entry name" value="GLYCOSIDE HYDROLASE FAMILY 16 PROTEIN"/>
    <property type="match status" value="1"/>
</dbReference>
<comment type="similarity">
    <text evidence="1">Belongs to the glycosyl hydrolase 16 family.</text>
</comment>
<dbReference type="InterPro" id="IPR050546">
    <property type="entry name" value="Glycosyl_Hydrlase_16"/>
</dbReference>
<protein>
    <recommendedName>
        <fullName evidence="2">GH16 domain-containing protein</fullName>
    </recommendedName>
</protein>
<dbReference type="GO" id="GO:0005975">
    <property type="term" value="P:carbohydrate metabolic process"/>
    <property type="evidence" value="ECO:0007669"/>
    <property type="project" value="InterPro"/>
</dbReference>
<sequence>MWPAFWLLPNSQTCDACGPYGSWPYSGEIDILETINDMTYAYGTIHYGVVTSSGSATMNQGHFRPPSYSLALEWHTYAFEWSANQMWWYVDDVLYYTTHSFALSDEGWWASSQTGTPTGPNSPFDAPFYVILNLAVGGNWPGAPNATTVFPSRLLVDYVRVLGY</sequence>
<name>A0A9W6BUN5_9CHLO</name>
<evidence type="ECO:0000313" key="4">
    <source>
        <dbReference type="Proteomes" id="UP001165080"/>
    </source>
</evidence>
<comment type="caution">
    <text evidence="3">The sequence shown here is derived from an EMBL/GenBank/DDBJ whole genome shotgun (WGS) entry which is preliminary data.</text>
</comment>
<dbReference type="InterPro" id="IPR000757">
    <property type="entry name" value="Beta-glucanase-like"/>
</dbReference>
<dbReference type="Pfam" id="PF00722">
    <property type="entry name" value="Glyco_hydro_16"/>
    <property type="match status" value="1"/>
</dbReference>
<organism evidence="3 4">
    <name type="scientific">Pleodorina starrii</name>
    <dbReference type="NCBI Taxonomy" id="330485"/>
    <lineage>
        <taxon>Eukaryota</taxon>
        <taxon>Viridiplantae</taxon>
        <taxon>Chlorophyta</taxon>
        <taxon>core chlorophytes</taxon>
        <taxon>Chlorophyceae</taxon>
        <taxon>CS clade</taxon>
        <taxon>Chlamydomonadales</taxon>
        <taxon>Volvocaceae</taxon>
        <taxon>Pleodorina</taxon>
    </lineage>
</organism>
<dbReference type="SUPFAM" id="SSF49899">
    <property type="entry name" value="Concanavalin A-like lectins/glucanases"/>
    <property type="match status" value="1"/>
</dbReference>
<dbReference type="EMBL" id="BRXU01000022">
    <property type="protein sequence ID" value="GLC58300.1"/>
    <property type="molecule type" value="Genomic_DNA"/>
</dbReference>
<keyword evidence="4" id="KW-1185">Reference proteome</keyword>
<dbReference type="Proteomes" id="UP001165080">
    <property type="component" value="Unassembled WGS sequence"/>
</dbReference>
<dbReference type="PANTHER" id="PTHR10963">
    <property type="entry name" value="GLYCOSYL HYDROLASE-RELATED"/>
    <property type="match status" value="1"/>
</dbReference>
<reference evidence="3 4" key="1">
    <citation type="journal article" date="2023" name="Commun. Biol.">
        <title>Reorganization of the ancestral sex-determining regions during the evolution of trioecy in Pleodorina starrii.</title>
        <authorList>
            <person name="Takahashi K."/>
            <person name="Suzuki S."/>
            <person name="Kawai-Toyooka H."/>
            <person name="Yamamoto K."/>
            <person name="Hamaji T."/>
            <person name="Ootsuki R."/>
            <person name="Yamaguchi H."/>
            <person name="Kawachi M."/>
            <person name="Higashiyama T."/>
            <person name="Nozaki H."/>
        </authorList>
    </citation>
    <scope>NUCLEOTIDE SEQUENCE [LARGE SCALE GENOMIC DNA]</scope>
    <source>
        <strain evidence="3 4">NIES-4479</strain>
    </source>
</reference>
<dbReference type="InterPro" id="IPR013320">
    <property type="entry name" value="ConA-like_dom_sf"/>
</dbReference>
<evidence type="ECO:0000259" key="2">
    <source>
        <dbReference type="PROSITE" id="PS51762"/>
    </source>
</evidence>
<accession>A0A9W6BUN5</accession>
<evidence type="ECO:0000256" key="1">
    <source>
        <dbReference type="ARBA" id="ARBA00006865"/>
    </source>
</evidence>
<proteinExistence type="inferred from homology"/>
<evidence type="ECO:0000313" key="3">
    <source>
        <dbReference type="EMBL" id="GLC58300.1"/>
    </source>
</evidence>
<dbReference type="Gene3D" id="2.60.120.200">
    <property type="match status" value="1"/>
</dbReference>